<feature type="domain" description="HTH araC/xylS-type" evidence="3">
    <location>
        <begin position="240"/>
        <end position="339"/>
    </location>
</feature>
<dbReference type="AlphaFoldDB" id="A0A1X0ZT09"/>
<gene>
    <name evidence="4" type="ORF">B7H17_17610</name>
</gene>
<dbReference type="PANTHER" id="PTHR43130">
    <property type="entry name" value="ARAC-FAMILY TRANSCRIPTIONAL REGULATOR"/>
    <property type="match status" value="1"/>
</dbReference>
<dbReference type="Pfam" id="PF12833">
    <property type="entry name" value="HTH_18"/>
    <property type="match status" value="1"/>
</dbReference>
<evidence type="ECO:0000256" key="1">
    <source>
        <dbReference type="ARBA" id="ARBA00023015"/>
    </source>
</evidence>
<dbReference type="Pfam" id="PF01965">
    <property type="entry name" value="DJ-1_PfpI"/>
    <property type="match status" value="1"/>
</dbReference>
<evidence type="ECO:0000259" key="3">
    <source>
        <dbReference type="PROSITE" id="PS01124"/>
    </source>
</evidence>
<dbReference type="PANTHER" id="PTHR43130:SF3">
    <property type="entry name" value="HTH-TYPE TRANSCRIPTIONAL REGULATOR RV1931C"/>
    <property type="match status" value="1"/>
</dbReference>
<dbReference type="PROSITE" id="PS01124">
    <property type="entry name" value="HTH_ARAC_FAMILY_2"/>
    <property type="match status" value="1"/>
</dbReference>
<comment type="caution">
    <text evidence="4">The sequence shown here is derived from an EMBL/GenBank/DDBJ whole genome shotgun (WGS) entry which is preliminary data.</text>
</comment>
<sequence length="354" mass="38725">MCTMTHPATVPDALPPSVDRPHRVVFLAYPQMGLLDLTGAQTVFWAAGKARAERGLPGYEMHTASLDGSLVATAEGLAVGTELLEPLLHSTIDTLVVPGAPEIVRTLPEHAELVGWLRLAAARAQRTASVCSGTFLLAAAGLLDGRRAATHWAMCEALRRRFPEVEVDAESIFVQQGQVWTSAGVSAGIDLALALVELDCGREVAMQVARELVVFLKRPGGQAQFSELLKAQGEDNGAFEALHLWLNDHLGDPQLTVERLAEQARMSLRNFTRVYKHKTGRTPAKAIEVFRLEAARRLLENTAQQVEQIARQCGFGSEERMRLAFQRHLAVTPRDYRARFARSVPLAEIQGSLA</sequence>
<dbReference type="Gene3D" id="1.10.10.60">
    <property type="entry name" value="Homeodomain-like"/>
    <property type="match status" value="1"/>
</dbReference>
<dbReference type="SUPFAM" id="SSF46689">
    <property type="entry name" value="Homeodomain-like"/>
    <property type="match status" value="2"/>
</dbReference>
<evidence type="ECO:0000256" key="2">
    <source>
        <dbReference type="ARBA" id="ARBA00023163"/>
    </source>
</evidence>
<dbReference type="Proteomes" id="UP000193675">
    <property type="component" value="Unassembled WGS sequence"/>
</dbReference>
<accession>A0A1X0ZT09</accession>
<dbReference type="InterPro" id="IPR029062">
    <property type="entry name" value="Class_I_gatase-like"/>
</dbReference>
<dbReference type="OrthoDB" id="9803764at2"/>
<evidence type="ECO:0000313" key="5">
    <source>
        <dbReference type="Proteomes" id="UP000193675"/>
    </source>
</evidence>
<dbReference type="GO" id="GO:0003700">
    <property type="term" value="F:DNA-binding transcription factor activity"/>
    <property type="evidence" value="ECO:0007669"/>
    <property type="project" value="InterPro"/>
</dbReference>
<dbReference type="InterPro" id="IPR002818">
    <property type="entry name" value="DJ-1/PfpI"/>
</dbReference>
<dbReference type="CDD" id="cd03137">
    <property type="entry name" value="GATase1_AraC_1"/>
    <property type="match status" value="1"/>
</dbReference>
<dbReference type="SUPFAM" id="SSF52317">
    <property type="entry name" value="Class I glutamine amidotransferase-like"/>
    <property type="match status" value="1"/>
</dbReference>
<dbReference type="InterPro" id="IPR052158">
    <property type="entry name" value="INH-QAR"/>
</dbReference>
<protein>
    <submittedName>
        <fullName evidence="4">AraC family transcriptional regulator</fullName>
    </submittedName>
</protein>
<dbReference type="InterPro" id="IPR018060">
    <property type="entry name" value="HTH_AraC"/>
</dbReference>
<evidence type="ECO:0000313" key="4">
    <source>
        <dbReference type="EMBL" id="ORL62829.1"/>
    </source>
</evidence>
<reference evidence="4 5" key="1">
    <citation type="submission" date="2017-04" db="EMBL/GenBank/DDBJ databases">
        <title>Presence of VIM-2 positive Pseudomonas species in chickens and their surrounding environment.</title>
        <authorList>
            <person name="Zhang R."/>
        </authorList>
    </citation>
    <scope>NUCLEOTIDE SEQUENCE [LARGE SCALE GENOMIC DNA]</scope>
    <source>
        <strain evidence="4 5">DZ-C18</strain>
    </source>
</reference>
<proteinExistence type="predicted"/>
<keyword evidence="1" id="KW-0805">Transcription regulation</keyword>
<name>A0A1X0ZT09_PSEPU</name>
<dbReference type="InterPro" id="IPR009057">
    <property type="entry name" value="Homeodomain-like_sf"/>
</dbReference>
<keyword evidence="2" id="KW-0804">Transcription</keyword>
<organism evidence="4 5">
    <name type="scientific">Pseudomonas putida</name>
    <name type="common">Arthrobacter siderocapsulatus</name>
    <dbReference type="NCBI Taxonomy" id="303"/>
    <lineage>
        <taxon>Bacteria</taxon>
        <taxon>Pseudomonadati</taxon>
        <taxon>Pseudomonadota</taxon>
        <taxon>Gammaproteobacteria</taxon>
        <taxon>Pseudomonadales</taxon>
        <taxon>Pseudomonadaceae</taxon>
        <taxon>Pseudomonas</taxon>
    </lineage>
</organism>
<dbReference type="SMART" id="SM00342">
    <property type="entry name" value="HTH_ARAC"/>
    <property type="match status" value="1"/>
</dbReference>
<dbReference type="GO" id="GO:0043565">
    <property type="term" value="F:sequence-specific DNA binding"/>
    <property type="evidence" value="ECO:0007669"/>
    <property type="project" value="InterPro"/>
</dbReference>
<dbReference type="Gene3D" id="3.40.50.880">
    <property type="match status" value="1"/>
</dbReference>
<dbReference type="EMBL" id="NBWC01000025">
    <property type="protein sequence ID" value="ORL62829.1"/>
    <property type="molecule type" value="Genomic_DNA"/>
</dbReference>